<keyword evidence="3" id="KW-1185">Reference proteome</keyword>
<comment type="caution">
    <text evidence="2">The sequence shown here is derived from an EMBL/GenBank/DDBJ whole genome shotgun (WGS) entry which is preliminary data.</text>
</comment>
<protein>
    <submittedName>
        <fullName evidence="2">Uncharacterized protein</fullName>
    </submittedName>
</protein>
<evidence type="ECO:0000313" key="2">
    <source>
        <dbReference type="EMBL" id="GBP53344.1"/>
    </source>
</evidence>
<feature type="region of interest" description="Disordered" evidence="1">
    <location>
        <begin position="1"/>
        <end position="43"/>
    </location>
</feature>
<dbReference type="Proteomes" id="UP000299102">
    <property type="component" value="Unassembled WGS sequence"/>
</dbReference>
<evidence type="ECO:0000313" key="3">
    <source>
        <dbReference type="Proteomes" id="UP000299102"/>
    </source>
</evidence>
<dbReference type="EMBL" id="BGZK01000622">
    <property type="protein sequence ID" value="GBP53344.1"/>
    <property type="molecule type" value="Genomic_DNA"/>
</dbReference>
<proteinExistence type="predicted"/>
<organism evidence="2 3">
    <name type="scientific">Eumeta variegata</name>
    <name type="common">Bagworm moth</name>
    <name type="synonym">Eumeta japonica</name>
    <dbReference type="NCBI Taxonomy" id="151549"/>
    <lineage>
        <taxon>Eukaryota</taxon>
        <taxon>Metazoa</taxon>
        <taxon>Ecdysozoa</taxon>
        <taxon>Arthropoda</taxon>
        <taxon>Hexapoda</taxon>
        <taxon>Insecta</taxon>
        <taxon>Pterygota</taxon>
        <taxon>Neoptera</taxon>
        <taxon>Endopterygota</taxon>
        <taxon>Lepidoptera</taxon>
        <taxon>Glossata</taxon>
        <taxon>Ditrysia</taxon>
        <taxon>Tineoidea</taxon>
        <taxon>Psychidae</taxon>
        <taxon>Oiketicinae</taxon>
        <taxon>Eumeta</taxon>
    </lineage>
</organism>
<accession>A0A4C1WTB8</accession>
<feature type="compositionally biased region" description="Basic and acidic residues" evidence="1">
    <location>
        <begin position="7"/>
        <end position="39"/>
    </location>
</feature>
<name>A0A4C1WTB8_EUMVA</name>
<reference evidence="2 3" key="1">
    <citation type="journal article" date="2019" name="Commun. Biol.">
        <title>The bagworm genome reveals a unique fibroin gene that provides high tensile strength.</title>
        <authorList>
            <person name="Kono N."/>
            <person name="Nakamura H."/>
            <person name="Ohtoshi R."/>
            <person name="Tomita M."/>
            <person name="Numata K."/>
            <person name="Arakawa K."/>
        </authorList>
    </citation>
    <scope>NUCLEOTIDE SEQUENCE [LARGE SCALE GENOMIC DNA]</scope>
</reference>
<evidence type="ECO:0000256" key="1">
    <source>
        <dbReference type="SAM" id="MobiDB-lite"/>
    </source>
</evidence>
<dbReference type="AlphaFoldDB" id="A0A4C1WTB8"/>
<sequence>MLWKLSRNRERDEEQNRESRPESEEKTVLTLRTGRDRKPNQNGNLLKLRQVYELKAEPRTKSTVRLIGIENLTRVRLKYKAIVEEEEVEEEKLYRNKITHQQRQGARARR</sequence>
<gene>
    <name evidence="2" type="ORF">EVAR_41179_1</name>
</gene>